<dbReference type="PANTHER" id="PTHR43673:SF2">
    <property type="entry name" value="NITROREDUCTASE"/>
    <property type="match status" value="1"/>
</dbReference>
<dbReference type="InterPro" id="IPR000415">
    <property type="entry name" value="Nitroreductase-like"/>
</dbReference>
<dbReference type="PATRIC" id="fig|1218507.3.peg.1161"/>
<dbReference type="OrthoDB" id="9812105at2"/>
<dbReference type="RefSeq" id="WP_046324919.1">
    <property type="nucleotide sequence ID" value="NZ_JBHTMT010000001.1"/>
</dbReference>
<dbReference type="STRING" id="1218507.JF74_09890"/>
<evidence type="ECO:0000313" key="7">
    <source>
        <dbReference type="EMBL" id="KJY56649.1"/>
    </source>
</evidence>
<comment type="similarity">
    <text evidence="2">Belongs to the nitroreductase family.</text>
</comment>
<evidence type="ECO:0000256" key="4">
    <source>
        <dbReference type="ARBA" id="ARBA00022643"/>
    </source>
</evidence>
<sequence length="160" mass="17566">MTDAVLKRVAIRKYTAEKVSEDDIKALITAFQASPCGMHKADVMQMTVVEDENLLSEIEQVTSNACYNAPLLFIINVKKGNEFGERDASVAAENLMVEAAALNLGSVYLMNAANVLNSAKSLEQKLEVPEDFETSVIVACGHAAEQPNEDRSNRYKVVRK</sequence>
<keyword evidence="4" id="KW-0288">FMN</keyword>
<evidence type="ECO:0000313" key="8">
    <source>
        <dbReference type="Proteomes" id="UP000033531"/>
    </source>
</evidence>
<dbReference type="HOGENOM" id="CLU_070764_7_0_9"/>
<dbReference type="EMBL" id="JXLI01000010">
    <property type="protein sequence ID" value="KJY56649.1"/>
    <property type="molecule type" value="Genomic_DNA"/>
</dbReference>
<comment type="caution">
    <text evidence="7">The sequence shown here is derived from an EMBL/GenBank/DDBJ whole genome shotgun (WGS) entry which is preliminary data.</text>
</comment>
<organism evidence="7 8">
    <name type="scientific">Lactobacillus melliventris</name>
    <dbReference type="NCBI Taxonomy" id="1218507"/>
    <lineage>
        <taxon>Bacteria</taxon>
        <taxon>Bacillati</taxon>
        <taxon>Bacillota</taxon>
        <taxon>Bacilli</taxon>
        <taxon>Lactobacillales</taxon>
        <taxon>Lactobacillaceae</taxon>
        <taxon>Lactobacillus</taxon>
    </lineage>
</organism>
<dbReference type="AlphaFoldDB" id="A0A0F4LEF6"/>
<name>A0A0F4LEF6_9LACO</name>
<evidence type="ECO:0000256" key="3">
    <source>
        <dbReference type="ARBA" id="ARBA00022630"/>
    </source>
</evidence>
<dbReference type="GO" id="GO:0016491">
    <property type="term" value="F:oxidoreductase activity"/>
    <property type="evidence" value="ECO:0007669"/>
    <property type="project" value="UniProtKB-KW"/>
</dbReference>
<proteinExistence type="inferred from homology"/>
<dbReference type="Proteomes" id="UP000033531">
    <property type="component" value="Unassembled WGS sequence"/>
</dbReference>
<evidence type="ECO:0000256" key="1">
    <source>
        <dbReference type="ARBA" id="ARBA00001917"/>
    </source>
</evidence>
<dbReference type="SUPFAM" id="SSF55469">
    <property type="entry name" value="FMN-dependent nitroreductase-like"/>
    <property type="match status" value="1"/>
</dbReference>
<gene>
    <name evidence="7" type="ORF">JF74_09890</name>
</gene>
<evidence type="ECO:0000259" key="6">
    <source>
        <dbReference type="Pfam" id="PF00881"/>
    </source>
</evidence>
<keyword evidence="5" id="KW-0560">Oxidoreductase</keyword>
<protein>
    <recommendedName>
        <fullName evidence="6">Nitroreductase domain-containing protein</fullName>
    </recommendedName>
</protein>
<dbReference type="Pfam" id="PF00881">
    <property type="entry name" value="Nitroreductase"/>
    <property type="match status" value="1"/>
</dbReference>
<feature type="domain" description="Nitroreductase" evidence="6">
    <location>
        <begin position="57"/>
        <end position="142"/>
    </location>
</feature>
<evidence type="ECO:0000256" key="5">
    <source>
        <dbReference type="ARBA" id="ARBA00023002"/>
    </source>
</evidence>
<comment type="cofactor">
    <cofactor evidence="1">
        <name>FMN</name>
        <dbReference type="ChEBI" id="CHEBI:58210"/>
    </cofactor>
</comment>
<accession>A0A0F4LEF6</accession>
<keyword evidence="3" id="KW-0285">Flavoprotein</keyword>
<dbReference type="Gene3D" id="3.40.109.10">
    <property type="entry name" value="NADH Oxidase"/>
    <property type="match status" value="1"/>
</dbReference>
<evidence type="ECO:0000256" key="2">
    <source>
        <dbReference type="ARBA" id="ARBA00007118"/>
    </source>
</evidence>
<dbReference type="InterPro" id="IPR029479">
    <property type="entry name" value="Nitroreductase"/>
</dbReference>
<reference evidence="7 8" key="1">
    <citation type="submission" date="2015-01" db="EMBL/GenBank/DDBJ databases">
        <title>Comparative genomics of the lactic acid bacteria isolated from the honey bee gut.</title>
        <authorList>
            <person name="Ellegaard K.M."/>
            <person name="Tamarit D."/>
            <person name="Javelind E."/>
            <person name="Olofsson T."/>
            <person name="Andersson S.G."/>
            <person name="Vasquez A."/>
        </authorList>
    </citation>
    <scope>NUCLEOTIDE SEQUENCE [LARGE SCALE GENOMIC DNA]</scope>
    <source>
        <strain evidence="7 8">Hma8</strain>
    </source>
</reference>
<dbReference type="PANTHER" id="PTHR43673">
    <property type="entry name" value="NAD(P)H NITROREDUCTASE YDGI-RELATED"/>
    <property type="match status" value="1"/>
</dbReference>